<evidence type="ECO:0000256" key="5">
    <source>
        <dbReference type="ARBA" id="ARBA00023136"/>
    </source>
</evidence>
<feature type="transmembrane region" description="Helical" evidence="6">
    <location>
        <begin position="339"/>
        <end position="360"/>
    </location>
</feature>
<evidence type="ECO:0000313" key="7">
    <source>
        <dbReference type="EMBL" id="KON84565.1"/>
    </source>
</evidence>
<dbReference type="AlphaFoldDB" id="A0A0M0G411"/>
<dbReference type="PANTHER" id="PTHR23513:SF6">
    <property type="entry name" value="MAJOR FACILITATOR SUPERFAMILY ASSOCIATED DOMAIN-CONTAINING PROTEIN"/>
    <property type="match status" value="1"/>
</dbReference>
<organism evidence="7 8">
    <name type="scientific">Rossellomorea marisflavi</name>
    <dbReference type="NCBI Taxonomy" id="189381"/>
    <lineage>
        <taxon>Bacteria</taxon>
        <taxon>Bacillati</taxon>
        <taxon>Bacillota</taxon>
        <taxon>Bacilli</taxon>
        <taxon>Bacillales</taxon>
        <taxon>Bacillaceae</taxon>
        <taxon>Rossellomorea</taxon>
    </lineage>
</organism>
<feature type="transmembrane region" description="Helical" evidence="6">
    <location>
        <begin position="9"/>
        <end position="31"/>
    </location>
</feature>
<feature type="transmembrane region" description="Helical" evidence="6">
    <location>
        <begin position="274"/>
        <end position="295"/>
    </location>
</feature>
<dbReference type="InterPro" id="IPR011701">
    <property type="entry name" value="MFS"/>
</dbReference>
<dbReference type="InterPro" id="IPR036259">
    <property type="entry name" value="MFS_trans_sf"/>
</dbReference>
<protein>
    <submittedName>
        <fullName evidence="7">MFS transporter</fullName>
    </submittedName>
</protein>
<feature type="transmembrane region" description="Helical" evidence="6">
    <location>
        <begin position="214"/>
        <end position="239"/>
    </location>
</feature>
<dbReference type="GO" id="GO:0022857">
    <property type="term" value="F:transmembrane transporter activity"/>
    <property type="evidence" value="ECO:0007669"/>
    <property type="project" value="InterPro"/>
</dbReference>
<dbReference type="PANTHER" id="PTHR23513">
    <property type="entry name" value="INTEGRAL MEMBRANE EFFLUX PROTEIN-RELATED"/>
    <property type="match status" value="1"/>
</dbReference>
<dbReference type="STRING" id="189381.GCA_900166615_01693"/>
<accession>A0A0M0G411</accession>
<feature type="transmembrane region" description="Helical" evidence="6">
    <location>
        <begin position="84"/>
        <end position="112"/>
    </location>
</feature>
<keyword evidence="8" id="KW-1185">Reference proteome</keyword>
<keyword evidence="5 6" id="KW-0472">Membrane</keyword>
<evidence type="ECO:0000256" key="1">
    <source>
        <dbReference type="ARBA" id="ARBA00004651"/>
    </source>
</evidence>
<dbReference type="SUPFAM" id="SSF103473">
    <property type="entry name" value="MFS general substrate transporter"/>
    <property type="match status" value="1"/>
</dbReference>
<name>A0A0M0G411_9BACI</name>
<keyword evidence="4 6" id="KW-1133">Transmembrane helix</keyword>
<evidence type="ECO:0000313" key="8">
    <source>
        <dbReference type="Proteomes" id="UP000037405"/>
    </source>
</evidence>
<keyword evidence="3 6" id="KW-0812">Transmembrane</keyword>
<comment type="subcellular location">
    <subcellularLocation>
        <location evidence="1">Cell membrane</location>
        <topology evidence="1">Multi-pass membrane protein</topology>
    </subcellularLocation>
</comment>
<dbReference type="EMBL" id="LGUE01000004">
    <property type="protein sequence ID" value="KON84565.1"/>
    <property type="molecule type" value="Genomic_DNA"/>
</dbReference>
<sequence length="398" mass="43752">MKNKAFKALWVGEIVSELAGAAGGIINGLILYELTGSREWMGLLWLVYFLPSLVLQGMSAPFLNHVAKEKVLKRIQLLRSAAYLFPLIGYVSGMDTLVLSGLILLQLCLGLLQPIYASLSFSILPDLCREEELTEANGILDGTMRLMSFLAPGVTALLLIVVPTQLIYALSSGLFLFSALSLSRLPQTEAAEWIKGSWWHELKEGYRVFFRYPVLVRMTGLSSLVQFAVGAAMVLSIPFIRGEMGGSPWEYALFSASFPIGYVLGTWMLKKMPLYSWIMYAGLIGGGLSFALLWMAPSIPVAWGCELLGGLLFPLFNARSAAIFQQAAPRERLAQLSAVRLLMLRITMPLGILFGSNMFFTLSTRNAFLTIGLIIIVPASFFLIRSHYGVDKNGRAAA</sequence>
<keyword evidence="2" id="KW-1003">Cell membrane</keyword>
<dbReference type="PATRIC" id="fig|189381.12.peg.2207"/>
<reference evidence="8" key="1">
    <citation type="submission" date="2015-07" db="EMBL/GenBank/DDBJ databases">
        <title>Fjat-14235 jcm11544.</title>
        <authorList>
            <person name="Liu B."/>
            <person name="Wang J."/>
            <person name="Zhu Y."/>
            <person name="Liu G."/>
            <person name="Chen Q."/>
            <person name="Chen Z."/>
            <person name="Lan J."/>
            <person name="Che J."/>
            <person name="Ge C."/>
            <person name="Shi H."/>
            <person name="Pan Z."/>
            <person name="Liu X."/>
        </authorList>
    </citation>
    <scope>NUCLEOTIDE SEQUENCE [LARGE SCALE GENOMIC DNA]</scope>
    <source>
        <strain evidence="8">JCM 11544</strain>
    </source>
</reference>
<feature type="transmembrane region" description="Helical" evidence="6">
    <location>
        <begin position="43"/>
        <end position="63"/>
    </location>
</feature>
<feature type="transmembrane region" description="Helical" evidence="6">
    <location>
        <begin position="154"/>
        <end position="177"/>
    </location>
</feature>
<evidence type="ECO:0000256" key="3">
    <source>
        <dbReference type="ARBA" id="ARBA00022692"/>
    </source>
</evidence>
<dbReference type="RefSeq" id="WP_053428162.1">
    <property type="nucleotide sequence ID" value="NZ_JAUKEH010000002.1"/>
</dbReference>
<dbReference type="CDD" id="cd06173">
    <property type="entry name" value="MFS_MefA_like"/>
    <property type="match status" value="1"/>
</dbReference>
<dbReference type="OrthoDB" id="7055052at2"/>
<evidence type="ECO:0000256" key="2">
    <source>
        <dbReference type="ARBA" id="ARBA00022475"/>
    </source>
</evidence>
<gene>
    <name evidence="7" type="ORF">AF331_10965</name>
</gene>
<dbReference type="Gene3D" id="1.20.1250.20">
    <property type="entry name" value="MFS general substrate transporter like domains"/>
    <property type="match status" value="1"/>
</dbReference>
<evidence type="ECO:0000256" key="6">
    <source>
        <dbReference type="SAM" id="Phobius"/>
    </source>
</evidence>
<feature type="transmembrane region" description="Helical" evidence="6">
    <location>
        <begin position="366"/>
        <end position="384"/>
    </location>
</feature>
<dbReference type="Pfam" id="PF07690">
    <property type="entry name" value="MFS_1"/>
    <property type="match status" value="1"/>
</dbReference>
<feature type="transmembrane region" description="Helical" evidence="6">
    <location>
        <begin position="301"/>
        <end position="318"/>
    </location>
</feature>
<comment type="caution">
    <text evidence="7">The sequence shown here is derived from an EMBL/GenBank/DDBJ whole genome shotgun (WGS) entry which is preliminary data.</text>
</comment>
<evidence type="ECO:0000256" key="4">
    <source>
        <dbReference type="ARBA" id="ARBA00022989"/>
    </source>
</evidence>
<dbReference type="Proteomes" id="UP000037405">
    <property type="component" value="Unassembled WGS sequence"/>
</dbReference>
<dbReference type="GO" id="GO:0005886">
    <property type="term" value="C:plasma membrane"/>
    <property type="evidence" value="ECO:0007669"/>
    <property type="project" value="UniProtKB-SubCell"/>
</dbReference>
<proteinExistence type="predicted"/>
<feature type="transmembrane region" description="Helical" evidence="6">
    <location>
        <begin position="251"/>
        <end position="269"/>
    </location>
</feature>